<evidence type="ECO:0000313" key="1">
    <source>
        <dbReference type="EMBL" id="RLQ93226.1"/>
    </source>
</evidence>
<reference evidence="1 2" key="1">
    <citation type="submission" date="2018-10" db="EMBL/GenBank/DDBJ databases">
        <title>Falsibacillus sp. genome draft.</title>
        <authorList>
            <person name="Shi S."/>
        </authorList>
    </citation>
    <scope>NUCLEOTIDE SEQUENCE [LARGE SCALE GENOMIC DNA]</scope>
    <source>
        <strain evidence="1 2">GY 10110</strain>
    </source>
</reference>
<comment type="caution">
    <text evidence="1">The sequence shown here is derived from an EMBL/GenBank/DDBJ whole genome shotgun (WGS) entry which is preliminary data.</text>
</comment>
<dbReference type="EMBL" id="RCVZ01000016">
    <property type="protein sequence ID" value="RLQ93226.1"/>
    <property type="molecule type" value="Genomic_DNA"/>
</dbReference>
<evidence type="ECO:0000313" key="2">
    <source>
        <dbReference type="Proteomes" id="UP000276770"/>
    </source>
</evidence>
<name>A0A3L7JRD7_9BACI</name>
<dbReference type="Proteomes" id="UP000276770">
    <property type="component" value="Unassembled WGS sequence"/>
</dbReference>
<dbReference type="InterPro" id="IPR009776">
    <property type="entry name" value="Spore_0_M"/>
</dbReference>
<gene>
    <name evidence="1" type="ORF">D9X91_18520</name>
</gene>
<dbReference type="AlphaFoldDB" id="A0A3L7JRD7"/>
<sequence length="133" mass="15292">MEMLFQQRLLKSKIGMPKAWLHLDNHVYANGGCINGQIEVKGGRAKNKIKRYDIDLITVDHKKKEETINSRSVFCSHDCSPDKTGTFSFVLNIPENIEEKASDHKKFCVMIRVVMENAQSIIQKYPIIIKPFL</sequence>
<protein>
    <submittedName>
        <fullName evidence="1">Uncharacterized protein</fullName>
    </submittedName>
</protein>
<keyword evidence="2" id="KW-1185">Reference proteome</keyword>
<proteinExistence type="predicted"/>
<dbReference type="Pfam" id="PF07070">
    <property type="entry name" value="Spo0M"/>
    <property type="match status" value="1"/>
</dbReference>
<organism evidence="1 2">
    <name type="scientific">Falsibacillus albus</name>
    <dbReference type="NCBI Taxonomy" id="2478915"/>
    <lineage>
        <taxon>Bacteria</taxon>
        <taxon>Bacillati</taxon>
        <taxon>Bacillota</taxon>
        <taxon>Bacilli</taxon>
        <taxon>Bacillales</taxon>
        <taxon>Bacillaceae</taxon>
        <taxon>Falsibacillus</taxon>
    </lineage>
</organism>
<accession>A0A3L7JRD7</accession>